<evidence type="ECO:0000256" key="11">
    <source>
        <dbReference type="ARBA" id="ARBA00053542"/>
    </source>
</evidence>
<gene>
    <name evidence="15" type="ORF">FFIC_282930</name>
</gene>
<evidence type="ECO:0000256" key="7">
    <source>
        <dbReference type="ARBA" id="ARBA00022935"/>
    </source>
</evidence>
<evidence type="ECO:0000259" key="14">
    <source>
        <dbReference type="SMART" id="SM01007"/>
    </source>
</evidence>
<evidence type="ECO:0000256" key="4">
    <source>
        <dbReference type="ARBA" id="ARBA00013186"/>
    </source>
</evidence>
<dbReference type="NCBIfam" id="NF006047">
    <property type="entry name" value="PRK08193.1"/>
    <property type="match status" value="1"/>
</dbReference>
<comment type="pathway">
    <text evidence="12">Carbohydrate degradation; L-arabinose degradation via L-ribulose; D-xylulose 5-phosphate from L-arabinose (bacterial route): step 3/3.</text>
</comment>
<dbReference type="Proteomes" id="UP000253891">
    <property type="component" value="Unassembled WGS sequence"/>
</dbReference>
<evidence type="ECO:0000256" key="5">
    <source>
        <dbReference type="ARBA" id="ARBA00022723"/>
    </source>
</evidence>
<dbReference type="PANTHER" id="PTHR22789:SF8">
    <property type="entry name" value="L-RIBULOSE-5-PHOSPHATE 4-EPIMERASE SGBE"/>
    <property type="match status" value="1"/>
</dbReference>
<dbReference type="STRING" id="157463.GCA_001047075_01176"/>
<keyword evidence="7" id="KW-0054">Arabinose catabolism</keyword>
<dbReference type="FunFam" id="3.40.225.10:FF:000001">
    <property type="entry name" value="L-ribulose-5-phosphate 4-epimerase UlaF"/>
    <property type="match status" value="1"/>
</dbReference>
<dbReference type="PANTHER" id="PTHR22789">
    <property type="entry name" value="FUCULOSE PHOSPHATE ALDOLASE"/>
    <property type="match status" value="1"/>
</dbReference>
<evidence type="ECO:0000256" key="2">
    <source>
        <dbReference type="ARBA" id="ARBA00001947"/>
    </source>
</evidence>
<dbReference type="GO" id="GO:0016832">
    <property type="term" value="F:aldehyde-lyase activity"/>
    <property type="evidence" value="ECO:0007669"/>
    <property type="project" value="TreeGrafter"/>
</dbReference>
<dbReference type="EMBL" id="DF968005">
    <property type="protein sequence ID" value="GAP00279.1"/>
    <property type="molecule type" value="Genomic_DNA"/>
</dbReference>
<keyword evidence="8" id="KW-0413">Isomerase</keyword>
<keyword evidence="5" id="KW-0479">Metal-binding</keyword>
<dbReference type="EC" id="5.1.3.4" evidence="4"/>
<evidence type="ECO:0000256" key="12">
    <source>
        <dbReference type="ARBA" id="ARBA00060520"/>
    </source>
</evidence>
<keyword evidence="6" id="KW-0862">Zinc</keyword>
<dbReference type="OrthoDB" id="9786287at2"/>
<comment type="catalytic activity">
    <reaction evidence="1">
        <text>L-ribulose 5-phosphate = D-xylulose 5-phosphate</text>
        <dbReference type="Rhea" id="RHEA:22368"/>
        <dbReference type="ChEBI" id="CHEBI:57737"/>
        <dbReference type="ChEBI" id="CHEBI:58226"/>
        <dbReference type="EC" id="5.1.3.4"/>
    </reaction>
</comment>
<dbReference type="InterPro" id="IPR036409">
    <property type="entry name" value="Aldolase_II/adducin_N_sf"/>
</dbReference>
<evidence type="ECO:0000256" key="6">
    <source>
        <dbReference type="ARBA" id="ARBA00022833"/>
    </source>
</evidence>
<evidence type="ECO:0000256" key="1">
    <source>
        <dbReference type="ARBA" id="ARBA00001726"/>
    </source>
</evidence>
<evidence type="ECO:0000313" key="16">
    <source>
        <dbReference type="Proteomes" id="UP000253891"/>
    </source>
</evidence>
<dbReference type="AlphaFoldDB" id="A0A0K8MJB2"/>
<feature type="domain" description="Class II aldolase/adducin N-terminal" evidence="14">
    <location>
        <begin position="8"/>
        <end position="198"/>
    </location>
</feature>
<evidence type="ECO:0000256" key="13">
    <source>
        <dbReference type="ARBA" id="ARBA00074961"/>
    </source>
</evidence>
<evidence type="ECO:0000256" key="10">
    <source>
        <dbReference type="ARBA" id="ARBA00032206"/>
    </source>
</evidence>
<evidence type="ECO:0000256" key="8">
    <source>
        <dbReference type="ARBA" id="ARBA00023235"/>
    </source>
</evidence>
<comment type="function">
    <text evidence="11">Involved in the degradation of L-arabinose. Catalyzes the interconversion of L-ribulose 5-phosphate (LRu5P) and D-xylulose 5-phosphate (D-Xu5P) via a retroaldol/aldol mechanism (carbon-carbon bond cleavage analogous to a class II aldolase reaction).</text>
</comment>
<dbReference type="GO" id="GO:0046872">
    <property type="term" value="F:metal ion binding"/>
    <property type="evidence" value="ECO:0007669"/>
    <property type="project" value="UniProtKB-KW"/>
</dbReference>
<reference evidence="15 16" key="1">
    <citation type="journal article" date="2015" name="BMC Genomics">
        <title>Comparative genomics of Fructobacillus spp. and Leuconostoc spp. reveals niche-specific evolution of Fructobacillus spp.</title>
        <authorList>
            <person name="Endo A."/>
            <person name="Tanizawa Y."/>
            <person name="Tanaka N."/>
            <person name="Maeno S."/>
            <person name="Kumar H."/>
            <person name="Shiwa Y."/>
            <person name="Okada S."/>
            <person name="Yoshikawa H."/>
            <person name="Dicks L."/>
            <person name="Nakagawa J."/>
            <person name="Arita M."/>
        </authorList>
    </citation>
    <scope>NUCLEOTIDE SEQUENCE [LARGE SCALE GENOMIC DNA]</scope>
    <source>
        <strain evidence="15 16">JCM 12225</strain>
    </source>
</reference>
<comment type="similarity">
    <text evidence="3">Belongs to the aldolase class II family. AraD/FucA subfamily.</text>
</comment>
<evidence type="ECO:0000256" key="3">
    <source>
        <dbReference type="ARBA" id="ARBA00010037"/>
    </source>
</evidence>
<comment type="cofactor">
    <cofactor evidence="2">
        <name>Zn(2+)</name>
        <dbReference type="ChEBI" id="CHEBI:29105"/>
    </cofactor>
</comment>
<dbReference type="InterPro" id="IPR050197">
    <property type="entry name" value="Aldolase_class_II_sugar_metab"/>
</dbReference>
<dbReference type="SUPFAM" id="SSF53639">
    <property type="entry name" value="AraD/HMP-PK domain-like"/>
    <property type="match status" value="1"/>
</dbReference>
<dbReference type="GO" id="GO:0019568">
    <property type="term" value="P:arabinose catabolic process"/>
    <property type="evidence" value="ECO:0007669"/>
    <property type="project" value="UniProtKB-KW"/>
</dbReference>
<accession>A0A0K8MJB2</accession>
<protein>
    <recommendedName>
        <fullName evidence="13">L-ribulose-5-phosphate 4-epimerase</fullName>
        <ecNumber evidence="4">5.1.3.4</ecNumber>
    </recommendedName>
    <alternativeName>
        <fullName evidence="10">Phosphoribulose isomerase</fullName>
    </alternativeName>
</protein>
<dbReference type="GO" id="GO:0008742">
    <property type="term" value="F:L-ribulose-phosphate 4-epimerase activity"/>
    <property type="evidence" value="ECO:0007669"/>
    <property type="project" value="UniProtKB-EC"/>
</dbReference>
<evidence type="ECO:0000256" key="9">
    <source>
        <dbReference type="ARBA" id="ARBA00023277"/>
    </source>
</evidence>
<keyword evidence="9" id="KW-0119">Carbohydrate metabolism</keyword>
<evidence type="ECO:0000313" key="15">
    <source>
        <dbReference type="EMBL" id="GAP00279.1"/>
    </source>
</evidence>
<sequence>MLFEELRQEVYQANLTLPELGLVSFTWGNVSAIDRESGLFVIKPSGISYQDLRPEYLVVVDLQGRVAEGNFQPSMDTATHAYLYSHFPDIGGIAHTHSPWAVAFASAGLAVPAISTTHADTFYGDVPCVPAIENADMVADYELQTGQAIVEYFSAHNLDPTAIPAALVGQHGPFTWGAKAEEAVYNAKVLETAAEIAHHSLQLTHGPLNVPQSLLNKHYQRKHGPNAYYGQELES</sequence>
<dbReference type="Pfam" id="PF00596">
    <property type="entry name" value="Aldolase_II"/>
    <property type="match status" value="1"/>
</dbReference>
<proteinExistence type="inferred from homology"/>
<keyword evidence="16" id="KW-1185">Reference proteome</keyword>
<dbReference type="InterPro" id="IPR001303">
    <property type="entry name" value="Aldolase_II/adducin_N"/>
</dbReference>
<dbReference type="Gene3D" id="3.40.225.10">
    <property type="entry name" value="Class II aldolase/adducin N-terminal domain"/>
    <property type="match status" value="1"/>
</dbReference>
<name>A0A0K8MJB2_9LACO</name>
<dbReference type="SMART" id="SM01007">
    <property type="entry name" value="Aldolase_II"/>
    <property type="match status" value="1"/>
</dbReference>
<organism evidence="15 16">
    <name type="scientific">Fructobacillus ficulneus</name>
    <dbReference type="NCBI Taxonomy" id="157463"/>
    <lineage>
        <taxon>Bacteria</taxon>
        <taxon>Bacillati</taxon>
        <taxon>Bacillota</taxon>
        <taxon>Bacilli</taxon>
        <taxon>Lactobacillales</taxon>
        <taxon>Lactobacillaceae</taxon>
        <taxon>Fructobacillus</taxon>
    </lineage>
</organism>
<dbReference type="RefSeq" id="WP_061993597.1">
    <property type="nucleotide sequence ID" value="NZ_DF968005.1"/>
</dbReference>
<dbReference type="GO" id="GO:0005829">
    <property type="term" value="C:cytosol"/>
    <property type="evidence" value="ECO:0007669"/>
    <property type="project" value="TreeGrafter"/>
</dbReference>